<protein>
    <recommendedName>
        <fullName evidence="2">UPF0102 protein ACFOD9_09235</fullName>
    </recommendedName>
</protein>
<comment type="similarity">
    <text evidence="1 2">Belongs to the UPF0102 family.</text>
</comment>
<comment type="caution">
    <text evidence="3">The sequence shown here is derived from an EMBL/GenBank/DDBJ whole genome shotgun (WGS) entry which is preliminary data.</text>
</comment>
<dbReference type="InterPro" id="IPR011856">
    <property type="entry name" value="tRNA_endonuc-like_dom_sf"/>
</dbReference>
<keyword evidence="4" id="KW-1185">Reference proteome</keyword>
<dbReference type="RefSeq" id="WP_379509792.1">
    <property type="nucleotide sequence ID" value="NZ_JBHRTQ010000007.1"/>
</dbReference>
<dbReference type="PANTHER" id="PTHR34039">
    <property type="entry name" value="UPF0102 PROTEIN YRAN"/>
    <property type="match status" value="1"/>
</dbReference>
<dbReference type="Gene3D" id="3.40.1350.10">
    <property type="match status" value="1"/>
</dbReference>
<proteinExistence type="inferred from homology"/>
<dbReference type="InterPro" id="IPR003509">
    <property type="entry name" value="UPF0102_YraN-like"/>
</dbReference>
<evidence type="ECO:0000313" key="4">
    <source>
        <dbReference type="Proteomes" id="UP001595604"/>
    </source>
</evidence>
<evidence type="ECO:0000313" key="3">
    <source>
        <dbReference type="EMBL" id="MFC3174435.1"/>
    </source>
</evidence>
<sequence>MRRREAEQRGRKGETLAAWYLRFKGWRIVARRVKTPRGEIDLVARRGRTVAFVEVKWRRTEADLALALDARRLARVRAAAEALVPRFAHAGEDIRIDAILLAPGRWPRHIANASLG</sequence>
<dbReference type="SUPFAM" id="SSF52980">
    <property type="entry name" value="Restriction endonuclease-like"/>
    <property type="match status" value="1"/>
</dbReference>
<dbReference type="Proteomes" id="UP001595604">
    <property type="component" value="Unassembled WGS sequence"/>
</dbReference>
<evidence type="ECO:0000256" key="2">
    <source>
        <dbReference type="HAMAP-Rule" id="MF_00048"/>
    </source>
</evidence>
<dbReference type="HAMAP" id="MF_00048">
    <property type="entry name" value="UPF0102"/>
    <property type="match status" value="1"/>
</dbReference>
<name>A0ABV7INZ9_9SPHN</name>
<dbReference type="EMBL" id="JBHRTQ010000007">
    <property type="protein sequence ID" value="MFC3174435.1"/>
    <property type="molecule type" value="Genomic_DNA"/>
</dbReference>
<organism evidence="3 4">
    <name type="scientific">Novosphingobium bradum</name>
    <dbReference type="NCBI Taxonomy" id="1737444"/>
    <lineage>
        <taxon>Bacteria</taxon>
        <taxon>Pseudomonadati</taxon>
        <taxon>Pseudomonadota</taxon>
        <taxon>Alphaproteobacteria</taxon>
        <taxon>Sphingomonadales</taxon>
        <taxon>Sphingomonadaceae</taxon>
        <taxon>Novosphingobium</taxon>
    </lineage>
</organism>
<reference evidence="4" key="1">
    <citation type="journal article" date="2019" name="Int. J. Syst. Evol. Microbiol.">
        <title>The Global Catalogue of Microorganisms (GCM) 10K type strain sequencing project: providing services to taxonomists for standard genome sequencing and annotation.</title>
        <authorList>
            <consortium name="The Broad Institute Genomics Platform"/>
            <consortium name="The Broad Institute Genome Sequencing Center for Infectious Disease"/>
            <person name="Wu L."/>
            <person name="Ma J."/>
        </authorList>
    </citation>
    <scope>NUCLEOTIDE SEQUENCE [LARGE SCALE GENOMIC DNA]</scope>
    <source>
        <strain evidence="4">KCTC 42984</strain>
    </source>
</reference>
<evidence type="ECO:0000256" key="1">
    <source>
        <dbReference type="ARBA" id="ARBA00006738"/>
    </source>
</evidence>
<dbReference type="InterPro" id="IPR011335">
    <property type="entry name" value="Restrct_endonuc-II-like"/>
</dbReference>
<dbReference type="PANTHER" id="PTHR34039:SF1">
    <property type="entry name" value="UPF0102 PROTEIN YRAN"/>
    <property type="match status" value="1"/>
</dbReference>
<accession>A0ABV7INZ9</accession>
<gene>
    <name evidence="3" type="ORF">ACFOD9_09235</name>
</gene>
<dbReference type="Pfam" id="PF02021">
    <property type="entry name" value="UPF0102"/>
    <property type="match status" value="1"/>
</dbReference>